<keyword evidence="1 2" id="KW-0694">RNA-binding</keyword>
<dbReference type="Gene3D" id="3.30.70.330">
    <property type="match status" value="3"/>
</dbReference>
<evidence type="ECO:0000256" key="3">
    <source>
        <dbReference type="SAM" id="MobiDB-lite"/>
    </source>
</evidence>
<evidence type="ECO:0000313" key="5">
    <source>
        <dbReference type="EMBL" id="KAF2397801.1"/>
    </source>
</evidence>
<dbReference type="InterPro" id="IPR003954">
    <property type="entry name" value="RRM_euk-type"/>
</dbReference>
<feature type="compositionally biased region" description="Polar residues" evidence="3">
    <location>
        <begin position="392"/>
        <end position="401"/>
    </location>
</feature>
<proteinExistence type="predicted"/>
<evidence type="ECO:0000256" key="2">
    <source>
        <dbReference type="PROSITE-ProRule" id="PRU00176"/>
    </source>
</evidence>
<dbReference type="Proteomes" id="UP000799640">
    <property type="component" value="Unassembled WGS sequence"/>
</dbReference>
<reference evidence="5" key="1">
    <citation type="journal article" date="2020" name="Stud. Mycol.">
        <title>101 Dothideomycetes genomes: a test case for predicting lifestyles and emergence of pathogens.</title>
        <authorList>
            <person name="Haridas S."/>
            <person name="Albert R."/>
            <person name="Binder M."/>
            <person name="Bloem J."/>
            <person name="Labutti K."/>
            <person name="Salamov A."/>
            <person name="Andreopoulos B."/>
            <person name="Baker S."/>
            <person name="Barry K."/>
            <person name="Bills G."/>
            <person name="Bluhm B."/>
            <person name="Cannon C."/>
            <person name="Castanera R."/>
            <person name="Culley D."/>
            <person name="Daum C."/>
            <person name="Ezra D."/>
            <person name="Gonzalez J."/>
            <person name="Henrissat B."/>
            <person name="Kuo A."/>
            <person name="Liang C."/>
            <person name="Lipzen A."/>
            <person name="Lutzoni F."/>
            <person name="Magnuson J."/>
            <person name="Mondo S."/>
            <person name="Nolan M."/>
            <person name="Ohm R."/>
            <person name="Pangilinan J."/>
            <person name="Park H.-J."/>
            <person name="Ramirez L."/>
            <person name="Alfaro M."/>
            <person name="Sun H."/>
            <person name="Tritt A."/>
            <person name="Yoshinaga Y."/>
            <person name="Zwiers L.-H."/>
            <person name="Turgeon B."/>
            <person name="Goodwin S."/>
            <person name="Spatafora J."/>
            <person name="Crous P."/>
            <person name="Grigoriev I."/>
        </authorList>
    </citation>
    <scope>NUCLEOTIDE SEQUENCE</scope>
    <source>
        <strain evidence="5">CBS 262.69</strain>
    </source>
</reference>
<feature type="domain" description="RRM" evidence="4">
    <location>
        <begin position="49"/>
        <end position="128"/>
    </location>
</feature>
<feature type="domain" description="RRM" evidence="4">
    <location>
        <begin position="141"/>
        <end position="220"/>
    </location>
</feature>
<feature type="domain" description="RRM" evidence="4">
    <location>
        <begin position="266"/>
        <end position="338"/>
    </location>
</feature>
<feature type="region of interest" description="Disordered" evidence="3">
    <location>
        <begin position="1"/>
        <end position="42"/>
    </location>
</feature>
<name>A0A6G1HPG7_9PEZI</name>
<sequence>MADQETSPMENGQALAPLSIPQPKGPQPSVMSPGAMVAARRAAPEPNKRALYVGGLNPGVSDGLLHTIFEVHGHVQGVKIIPDKNYKNTGMNYGFVEFDDPANAQRAMETLHGRVVMGSEIKVNWAYQNNNQQREDTSGHFHLFVGDLSNEVNDEALFQFFGAWGSVSEARVMWDMKTGRSRGYGFVAYRERADAERAIEATQSNAWLGSRAIRVNWANQKGQPSVGQHSAMSQLGMSPFQQHSPFPTGGANELQQIMMQSPEDVSTVYVGNLTPYTTIQDLQPLFSQYGMVVENRFQADRGFAFMKLDSHQAAAQAICALNGHSVHGRPIKCSWGKERTPVHQQQPTPVYAHPPEQANFNHGYPPSAPNSAYPPTPTGYPYPVQYNPMSPAASSPANYHPQTPGYGPPANYQNFVRPQQGANQWGHAAQNQQHYAYGNYQG</sequence>
<dbReference type="InterPro" id="IPR050825">
    <property type="entry name" value="RBM42_RBP45_47-like"/>
</dbReference>
<evidence type="ECO:0000256" key="1">
    <source>
        <dbReference type="ARBA" id="ARBA00022884"/>
    </source>
</evidence>
<evidence type="ECO:0000259" key="4">
    <source>
        <dbReference type="PROSITE" id="PS50102"/>
    </source>
</evidence>
<dbReference type="AlphaFoldDB" id="A0A6G1HPG7"/>
<gene>
    <name evidence="5" type="ORF">EJ06DRAFT_584175</name>
</gene>
<evidence type="ECO:0000313" key="6">
    <source>
        <dbReference type="Proteomes" id="UP000799640"/>
    </source>
</evidence>
<keyword evidence="6" id="KW-1185">Reference proteome</keyword>
<dbReference type="SMART" id="SM00360">
    <property type="entry name" value="RRM"/>
    <property type="match status" value="3"/>
</dbReference>
<organism evidence="5 6">
    <name type="scientific">Trichodelitschia bisporula</name>
    <dbReference type="NCBI Taxonomy" id="703511"/>
    <lineage>
        <taxon>Eukaryota</taxon>
        <taxon>Fungi</taxon>
        <taxon>Dikarya</taxon>
        <taxon>Ascomycota</taxon>
        <taxon>Pezizomycotina</taxon>
        <taxon>Dothideomycetes</taxon>
        <taxon>Dothideomycetes incertae sedis</taxon>
        <taxon>Phaeotrichales</taxon>
        <taxon>Phaeotrichaceae</taxon>
        <taxon>Trichodelitschia</taxon>
    </lineage>
</organism>
<dbReference type="PANTHER" id="PTHR47640:SF5">
    <property type="entry name" value="RRM DOMAIN-CONTAINING PROTEIN"/>
    <property type="match status" value="1"/>
</dbReference>
<dbReference type="SUPFAM" id="SSF54928">
    <property type="entry name" value="RNA-binding domain, RBD"/>
    <property type="match status" value="3"/>
</dbReference>
<dbReference type="InterPro" id="IPR012677">
    <property type="entry name" value="Nucleotide-bd_a/b_plait_sf"/>
</dbReference>
<dbReference type="Pfam" id="PF00076">
    <property type="entry name" value="RRM_1"/>
    <property type="match status" value="3"/>
</dbReference>
<dbReference type="PROSITE" id="PS50102">
    <property type="entry name" value="RRM"/>
    <property type="match status" value="3"/>
</dbReference>
<dbReference type="GO" id="GO:0003729">
    <property type="term" value="F:mRNA binding"/>
    <property type="evidence" value="ECO:0007669"/>
    <property type="project" value="InterPro"/>
</dbReference>
<dbReference type="OrthoDB" id="8093034at2759"/>
<feature type="compositionally biased region" description="Polar residues" evidence="3">
    <location>
        <begin position="1"/>
        <end position="10"/>
    </location>
</feature>
<dbReference type="EMBL" id="ML996702">
    <property type="protein sequence ID" value="KAF2397801.1"/>
    <property type="molecule type" value="Genomic_DNA"/>
</dbReference>
<feature type="compositionally biased region" description="Pro residues" evidence="3">
    <location>
        <begin position="366"/>
        <end position="376"/>
    </location>
</feature>
<dbReference type="InterPro" id="IPR035979">
    <property type="entry name" value="RBD_domain_sf"/>
</dbReference>
<dbReference type="InterPro" id="IPR000504">
    <property type="entry name" value="RRM_dom"/>
</dbReference>
<feature type="region of interest" description="Disordered" evidence="3">
    <location>
        <begin position="344"/>
        <end position="376"/>
    </location>
</feature>
<dbReference type="SMART" id="SM00361">
    <property type="entry name" value="RRM_1"/>
    <property type="match status" value="3"/>
</dbReference>
<dbReference type="PANTHER" id="PTHR47640">
    <property type="entry name" value="TRNA SELENOCYSTEINE 1-ASSOCIATED PROTEIN 1-RELATED-RELATED"/>
    <property type="match status" value="1"/>
</dbReference>
<feature type="region of interest" description="Disordered" evidence="3">
    <location>
        <begin position="392"/>
        <end position="416"/>
    </location>
</feature>
<protein>
    <recommendedName>
        <fullName evidence="4">RRM domain-containing protein</fullName>
    </recommendedName>
</protein>
<accession>A0A6G1HPG7</accession>